<dbReference type="InterPro" id="IPR051872">
    <property type="entry name" value="Cytochrome_b5/Flavoprotein_Rdt"/>
</dbReference>
<keyword evidence="3 4" id="KW-0408">Iron</keyword>
<sequence length="312" mass="33144">MGWLSVGLLVVSGGCILYRHPPASIIQLLVAHGFRRGDCLAQQSQTAEVQSRDGDDKQEPSHPGSPPSILIMATQEGDNAVPTDGSPPSATPSAVLLPSSVGASTKLAPSPLNAPPVKSAPKSKPPTFSSMPPPLRPFTSAPLRPPPSAAASLRVPPTKHISNAAFAPSRLTAKSTKSSRQVTLTPGHSPLDWAALTADPSNKLRGKDAPTDQLIRVPPSRLRYQNGRKGRDAWTEYQGKVYNITPYLPFHPGGEGELMKGAGRDAAKLFMEVHPWVNWEAMLGECLVGISVSEGEEQHGRNDGAGELDEMD</sequence>
<dbReference type="GO" id="GO:0004128">
    <property type="term" value="F:cytochrome-b5 reductase activity, acting on NAD(P)H"/>
    <property type="evidence" value="ECO:0007669"/>
    <property type="project" value="TreeGrafter"/>
</dbReference>
<gene>
    <name evidence="7" type="ORF">GJ744_008430</name>
</gene>
<dbReference type="InterPro" id="IPR001199">
    <property type="entry name" value="Cyt_B5-like_heme/steroid-bd"/>
</dbReference>
<feature type="region of interest" description="Disordered" evidence="5">
    <location>
        <begin position="45"/>
        <end position="70"/>
    </location>
</feature>
<dbReference type="PANTHER" id="PTHR46237">
    <property type="entry name" value="CYTOCHROME B5 REDUCTASE 4 FAMILY MEMBER"/>
    <property type="match status" value="1"/>
</dbReference>
<dbReference type="PANTHER" id="PTHR46237:SF1">
    <property type="entry name" value="CYTOCHROME B5 REDUCTASE 4"/>
    <property type="match status" value="1"/>
</dbReference>
<feature type="domain" description="Cytochrome b5 heme-binding" evidence="6">
    <location>
        <begin position="214"/>
        <end position="289"/>
    </location>
</feature>
<feature type="compositionally biased region" description="Low complexity" evidence="5">
    <location>
        <begin position="115"/>
        <end position="126"/>
    </location>
</feature>
<accession>A0A8H7E595</accession>
<dbReference type="FunFam" id="3.10.120.10:FF:000001">
    <property type="entry name" value="Cytochrome b5 reductase 4"/>
    <property type="match status" value="1"/>
</dbReference>
<dbReference type="SMART" id="SM01117">
    <property type="entry name" value="Cyt-b5"/>
    <property type="match status" value="1"/>
</dbReference>
<evidence type="ECO:0000256" key="4">
    <source>
        <dbReference type="RuleBase" id="RU362121"/>
    </source>
</evidence>
<evidence type="ECO:0000256" key="2">
    <source>
        <dbReference type="ARBA" id="ARBA00022723"/>
    </source>
</evidence>
<dbReference type="GO" id="GO:0046872">
    <property type="term" value="F:metal ion binding"/>
    <property type="evidence" value="ECO:0007669"/>
    <property type="project" value="UniProtKB-UniRule"/>
</dbReference>
<reference evidence="7" key="1">
    <citation type="submission" date="2020-02" db="EMBL/GenBank/DDBJ databases">
        <authorList>
            <person name="Palmer J.M."/>
        </authorList>
    </citation>
    <scope>NUCLEOTIDE SEQUENCE</scope>
    <source>
        <strain evidence="7">EPUS1.4</strain>
        <tissue evidence="7">Thallus</tissue>
    </source>
</reference>
<organism evidence="7 8">
    <name type="scientific">Endocarpon pusillum</name>
    <dbReference type="NCBI Taxonomy" id="364733"/>
    <lineage>
        <taxon>Eukaryota</taxon>
        <taxon>Fungi</taxon>
        <taxon>Dikarya</taxon>
        <taxon>Ascomycota</taxon>
        <taxon>Pezizomycotina</taxon>
        <taxon>Eurotiomycetes</taxon>
        <taxon>Chaetothyriomycetidae</taxon>
        <taxon>Verrucariales</taxon>
        <taxon>Verrucariaceae</taxon>
        <taxon>Endocarpon</taxon>
    </lineage>
</organism>
<keyword evidence="1 4" id="KW-0349">Heme</keyword>
<dbReference type="SUPFAM" id="SSF55856">
    <property type="entry name" value="Cytochrome b5-like heme/steroid binding domain"/>
    <property type="match status" value="1"/>
</dbReference>
<evidence type="ECO:0000256" key="3">
    <source>
        <dbReference type="ARBA" id="ARBA00023004"/>
    </source>
</evidence>
<evidence type="ECO:0000259" key="6">
    <source>
        <dbReference type="PROSITE" id="PS50255"/>
    </source>
</evidence>
<evidence type="ECO:0000313" key="7">
    <source>
        <dbReference type="EMBL" id="KAF7509035.1"/>
    </source>
</evidence>
<dbReference type="Gene3D" id="3.10.120.10">
    <property type="entry name" value="Cytochrome b5-like heme/steroid binding domain"/>
    <property type="match status" value="1"/>
</dbReference>
<dbReference type="Pfam" id="PF00173">
    <property type="entry name" value="Cyt-b5"/>
    <property type="match status" value="1"/>
</dbReference>
<keyword evidence="2 4" id="KW-0479">Metal-binding</keyword>
<dbReference type="AlphaFoldDB" id="A0A8H7E595"/>
<feature type="compositionally biased region" description="Basic and acidic residues" evidence="5">
    <location>
        <begin position="50"/>
        <end position="60"/>
    </location>
</feature>
<dbReference type="Proteomes" id="UP000606974">
    <property type="component" value="Unassembled WGS sequence"/>
</dbReference>
<dbReference type="GO" id="GO:0005737">
    <property type="term" value="C:cytoplasm"/>
    <property type="evidence" value="ECO:0007669"/>
    <property type="project" value="TreeGrafter"/>
</dbReference>
<dbReference type="GO" id="GO:0020037">
    <property type="term" value="F:heme binding"/>
    <property type="evidence" value="ECO:0007669"/>
    <property type="project" value="UniProtKB-UniRule"/>
</dbReference>
<proteinExistence type="inferred from homology"/>
<evidence type="ECO:0000256" key="1">
    <source>
        <dbReference type="ARBA" id="ARBA00022617"/>
    </source>
</evidence>
<evidence type="ECO:0000313" key="8">
    <source>
        <dbReference type="Proteomes" id="UP000606974"/>
    </source>
</evidence>
<comment type="caution">
    <text evidence="7">The sequence shown here is derived from an EMBL/GenBank/DDBJ whole genome shotgun (WGS) entry which is preliminary data.</text>
</comment>
<dbReference type="OrthoDB" id="432299at2759"/>
<dbReference type="PROSITE" id="PS00191">
    <property type="entry name" value="CYTOCHROME_B5_1"/>
    <property type="match status" value="1"/>
</dbReference>
<keyword evidence="8" id="KW-1185">Reference proteome</keyword>
<feature type="region of interest" description="Disordered" evidence="5">
    <location>
        <begin position="106"/>
        <end position="154"/>
    </location>
</feature>
<dbReference type="EMBL" id="JAACFV010000046">
    <property type="protein sequence ID" value="KAF7509035.1"/>
    <property type="molecule type" value="Genomic_DNA"/>
</dbReference>
<protein>
    <recommendedName>
        <fullName evidence="6">Cytochrome b5 heme-binding domain-containing protein</fullName>
    </recommendedName>
</protein>
<dbReference type="PROSITE" id="PS50255">
    <property type="entry name" value="CYTOCHROME_B5_2"/>
    <property type="match status" value="1"/>
</dbReference>
<comment type="similarity">
    <text evidence="4">Belongs to the cytochrome b5 family.</text>
</comment>
<evidence type="ECO:0000256" key="5">
    <source>
        <dbReference type="SAM" id="MobiDB-lite"/>
    </source>
</evidence>
<dbReference type="InterPro" id="IPR036400">
    <property type="entry name" value="Cyt_B5-like_heme/steroid_sf"/>
</dbReference>
<dbReference type="InterPro" id="IPR018506">
    <property type="entry name" value="Cyt_B5_heme-BS"/>
</dbReference>
<name>A0A8H7E595_9EURO</name>